<dbReference type="SMART" id="SM00471">
    <property type="entry name" value="HDc"/>
    <property type="match status" value="1"/>
</dbReference>
<dbReference type="PANTHER" id="PTHR11373:SF32">
    <property type="entry name" value="DEOXYGUANOSINETRIPHOSPHATE TRIPHOSPHOHYDROLASE"/>
    <property type="match status" value="1"/>
</dbReference>
<dbReference type="EC" id="3.1.5.1" evidence="3"/>
<dbReference type="Gene3D" id="1.10.3410.10">
    <property type="entry name" value="putative deoxyguanosinetriphosphate triphosphohydrolase like domain"/>
    <property type="match status" value="1"/>
</dbReference>
<dbReference type="Gene3D" id="1.10.3210.10">
    <property type="entry name" value="Hypothetical protein af1432"/>
    <property type="match status" value="1"/>
</dbReference>
<dbReference type="InterPro" id="IPR027432">
    <property type="entry name" value="dGTP_triphosphohydrolase_C"/>
</dbReference>
<protein>
    <submittedName>
        <fullName evidence="3">DGTPase</fullName>
        <ecNumber evidence="3">3.1.5.1</ecNumber>
    </submittedName>
</protein>
<dbReference type="InterPro" id="IPR023293">
    <property type="entry name" value="dGTP_triP_hydro_central_sf"/>
</dbReference>
<dbReference type="Proteomes" id="UP000533637">
    <property type="component" value="Unassembled WGS sequence"/>
</dbReference>
<dbReference type="InterPro" id="IPR006674">
    <property type="entry name" value="HD_domain"/>
</dbReference>
<keyword evidence="4" id="KW-1185">Reference proteome</keyword>
<dbReference type="InterPro" id="IPR003607">
    <property type="entry name" value="HD/PDEase_dom"/>
</dbReference>
<feature type="domain" description="HD/PDEase" evidence="2">
    <location>
        <begin position="57"/>
        <end position="256"/>
    </location>
</feature>
<dbReference type="SUPFAM" id="SSF109604">
    <property type="entry name" value="HD-domain/PDEase-like"/>
    <property type="match status" value="1"/>
</dbReference>
<dbReference type="NCBIfam" id="TIGR01353">
    <property type="entry name" value="dGTP_triPase"/>
    <property type="match status" value="1"/>
</dbReference>
<proteinExistence type="predicted"/>
<dbReference type="Pfam" id="PF01966">
    <property type="entry name" value="HD"/>
    <property type="match status" value="1"/>
</dbReference>
<reference evidence="3 4" key="1">
    <citation type="submission" date="2020-08" db="EMBL/GenBank/DDBJ databases">
        <title>Genomic Encyclopedia of Type Strains, Phase IV (KMG-IV): sequencing the most valuable type-strain genomes for metagenomic binning, comparative biology and taxonomic classification.</title>
        <authorList>
            <person name="Goeker M."/>
        </authorList>
    </citation>
    <scope>NUCLEOTIDE SEQUENCE [LARGE SCALE GENOMIC DNA]</scope>
    <source>
        <strain evidence="3 4">DSM 102983</strain>
    </source>
</reference>
<dbReference type="InterPro" id="IPR050135">
    <property type="entry name" value="dGTPase-like"/>
</dbReference>
<dbReference type="InterPro" id="IPR026875">
    <property type="entry name" value="PHydrolase_assoc_dom"/>
</dbReference>
<name>A0ABR6KQD2_9BACT</name>
<comment type="caution">
    <text evidence="3">The sequence shown here is derived from an EMBL/GenBank/DDBJ whole genome shotgun (WGS) entry which is preliminary data.</text>
</comment>
<dbReference type="PANTHER" id="PTHR11373">
    <property type="entry name" value="DEOXYNUCLEOSIDE TRIPHOSPHATE TRIPHOSPHOHYDROLASE"/>
    <property type="match status" value="1"/>
</dbReference>
<dbReference type="Pfam" id="PF13286">
    <property type="entry name" value="HD_assoc"/>
    <property type="match status" value="1"/>
</dbReference>
<keyword evidence="1 3" id="KW-0378">Hydrolase</keyword>
<gene>
    <name evidence="3" type="ORF">GGQ57_002932</name>
</gene>
<dbReference type="RefSeq" id="WP_122351876.1">
    <property type="nucleotide sequence ID" value="NZ_BMPB01000005.1"/>
</dbReference>
<dbReference type="EMBL" id="JACHOC010000005">
    <property type="protein sequence ID" value="MBB4623023.1"/>
    <property type="molecule type" value="Genomic_DNA"/>
</dbReference>
<dbReference type="Gene3D" id="1.10.3550.10">
    <property type="entry name" value="eoxyguanosinetriphosphate triphosphohydrolase domain-like"/>
    <property type="match status" value="1"/>
</dbReference>
<dbReference type="GO" id="GO:0008832">
    <property type="term" value="F:dGTPase activity"/>
    <property type="evidence" value="ECO:0007669"/>
    <property type="project" value="UniProtKB-EC"/>
</dbReference>
<sequence length="441" mass="50115">MDWTQLLSGKRFGMEEYHERKHERTDFQRDYDRLIFSSPFRRLQNKTQVFPLPGSIFVHNRLTHSLEVSCVGRSLGNNVSKGLMQKYPDGSINFPEIGSIVSAACLAHDMGNPPFGHSGERAISAYFLEGNGSYLESEIRSAGGRWEDFLHFEGNANAIRLLTHQFIGRRKGGFALTYSTLASIVKYPYASVYSGKKGKFGFFQSEEETYMRIATELGINRNPEDDNKFVRYPLVYLVEAADDICYQIMDIEDACKLHILTTEEAIQLLLNFFEGERLDHITRVMKMVDDTNEQIAYLRSCIIGLLVDECSRVFLENEQGILDGTYNAPLIEQIGEQAKEAYAACSKTAYKKIYRAKEVLDIELAGYHIFSHLIDSLTEAVMNQSHAYSKLLLQRIPEQYDTNAPTTYGKIQCVLDYISGMTDVYALDLYRKITGMSLPAV</sequence>
<evidence type="ECO:0000256" key="1">
    <source>
        <dbReference type="ARBA" id="ARBA00022801"/>
    </source>
</evidence>
<evidence type="ECO:0000313" key="4">
    <source>
        <dbReference type="Proteomes" id="UP000533637"/>
    </source>
</evidence>
<accession>A0ABR6KQD2</accession>
<organism evidence="3 4">
    <name type="scientific">Parabacteroides faecis</name>
    <dbReference type="NCBI Taxonomy" id="1217282"/>
    <lineage>
        <taxon>Bacteria</taxon>
        <taxon>Pseudomonadati</taxon>
        <taxon>Bacteroidota</taxon>
        <taxon>Bacteroidia</taxon>
        <taxon>Bacteroidales</taxon>
        <taxon>Tannerellaceae</taxon>
        <taxon>Parabacteroides</taxon>
    </lineage>
</organism>
<evidence type="ECO:0000259" key="2">
    <source>
        <dbReference type="SMART" id="SM00471"/>
    </source>
</evidence>
<evidence type="ECO:0000313" key="3">
    <source>
        <dbReference type="EMBL" id="MBB4623023.1"/>
    </source>
</evidence>
<dbReference type="InterPro" id="IPR006261">
    <property type="entry name" value="dGTPase"/>
</dbReference>